<keyword evidence="4" id="KW-1185">Reference proteome</keyword>
<dbReference type="RefSeq" id="WP_154371913.1">
    <property type="nucleotide sequence ID" value="NZ_WKJJ01000003.1"/>
</dbReference>
<feature type="region of interest" description="Disordered" evidence="2">
    <location>
        <begin position="92"/>
        <end position="114"/>
    </location>
</feature>
<keyword evidence="3" id="KW-0969">Cilium</keyword>
<organism evidence="3 4">
    <name type="scientific">Pseudoduganella rivuli</name>
    <dbReference type="NCBI Taxonomy" id="2666085"/>
    <lineage>
        <taxon>Bacteria</taxon>
        <taxon>Pseudomonadati</taxon>
        <taxon>Pseudomonadota</taxon>
        <taxon>Betaproteobacteria</taxon>
        <taxon>Burkholderiales</taxon>
        <taxon>Oxalobacteraceae</taxon>
        <taxon>Telluria group</taxon>
        <taxon>Pseudoduganella</taxon>
    </lineage>
</organism>
<gene>
    <name evidence="3" type="ORF">GJ700_06900</name>
</gene>
<comment type="caution">
    <text evidence="3">The sequence shown here is derived from an EMBL/GenBank/DDBJ whole genome shotgun (WGS) entry which is preliminary data.</text>
</comment>
<comment type="similarity">
    <text evidence="1">Belongs to the type III secretion exporter family.</text>
</comment>
<dbReference type="InterPro" id="IPR006135">
    <property type="entry name" value="T3SS_substrate_exporter"/>
</dbReference>
<dbReference type="Proteomes" id="UP000446768">
    <property type="component" value="Unassembled WGS sequence"/>
</dbReference>
<accession>A0A7X2LS32</accession>
<name>A0A7X2LS32_9BURK</name>
<evidence type="ECO:0000256" key="1">
    <source>
        <dbReference type="ARBA" id="ARBA00010690"/>
    </source>
</evidence>
<dbReference type="Gene3D" id="3.40.1690.10">
    <property type="entry name" value="secretion proteins EscU"/>
    <property type="match status" value="1"/>
</dbReference>
<dbReference type="GO" id="GO:0005886">
    <property type="term" value="C:plasma membrane"/>
    <property type="evidence" value="ECO:0007669"/>
    <property type="project" value="TreeGrafter"/>
</dbReference>
<protein>
    <submittedName>
        <fullName evidence="3">Flagellar biosynthetic protein FlhB</fullName>
    </submittedName>
</protein>
<sequence length="114" mass="12564">MAKQPDFRPLQSAVALAYRSGEPAPKVVAKGRGLVAEQIIAVANEHGVHIHESKELVSLLMDVDLDRQIPPVLYRIIAELLAWLYHIETAQKSGLPLPPPPDTSSPLTEEDKNR</sequence>
<dbReference type="EMBL" id="WKJJ01000003">
    <property type="protein sequence ID" value="MRV71448.1"/>
    <property type="molecule type" value="Genomic_DNA"/>
</dbReference>
<evidence type="ECO:0000256" key="2">
    <source>
        <dbReference type="SAM" id="MobiDB-lite"/>
    </source>
</evidence>
<keyword evidence="3" id="KW-0966">Cell projection</keyword>
<dbReference type="InterPro" id="IPR029025">
    <property type="entry name" value="T3SS_substrate_exporter_C"/>
</dbReference>
<dbReference type="GO" id="GO:0009306">
    <property type="term" value="P:protein secretion"/>
    <property type="evidence" value="ECO:0007669"/>
    <property type="project" value="InterPro"/>
</dbReference>
<dbReference type="SUPFAM" id="SSF160544">
    <property type="entry name" value="EscU C-terminal domain-like"/>
    <property type="match status" value="1"/>
</dbReference>
<dbReference type="AlphaFoldDB" id="A0A7X2LS32"/>
<dbReference type="PANTHER" id="PTHR30531">
    <property type="entry name" value="FLAGELLAR BIOSYNTHETIC PROTEIN FLHB"/>
    <property type="match status" value="1"/>
</dbReference>
<keyword evidence="3" id="KW-0282">Flagellum</keyword>
<evidence type="ECO:0000313" key="3">
    <source>
        <dbReference type="EMBL" id="MRV71448.1"/>
    </source>
</evidence>
<reference evidence="3 4" key="1">
    <citation type="submission" date="2019-11" db="EMBL/GenBank/DDBJ databases">
        <title>Novel species isolated from a subtropical stream in China.</title>
        <authorList>
            <person name="Lu H."/>
        </authorList>
    </citation>
    <scope>NUCLEOTIDE SEQUENCE [LARGE SCALE GENOMIC DNA]</scope>
    <source>
        <strain evidence="3 4">FT92W</strain>
    </source>
</reference>
<dbReference type="Pfam" id="PF01312">
    <property type="entry name" value="Bac_export_2"/>
    <property type="match status" value="1"/>
</dbReference>
<dbReference type="PANTHER" id="PTHR30531:SF12">
    <property type="entry name" value="FLAGELLAR BIOSYNTHETIC PROTEIN FLHB"/>
    <property type="match status" value="1"/>
</dbReference>
<evidence type="ECO:0000313" key="4">
    <source>
        <dbReference type="Proteomes" id="UP000446768"/>
    </source>
</evidence>
<proteinExistence type="inferred from homology"/>